<dbReference type="Proteomes" id="UP000522313">
    <property type="component" value="Unassembled WGS sequence"/>
</dbReference>
<evidence type="ECO:0000313" key="4">
    <source>
        <dbReference type="Proteomes" id="UP000560131"/>
    </source>
</evidence>
<dbReference type="AlphaFoldDB" id="A0A7X0JG65"/>
<organism evidence="2 3">
    <name type="scientific">Sphingomonas endophytica</name>
    <dbReference type="NCBI Taxonomy" id="869719"/>
    <lineage>
        <taxon>Bacteria</taxon>
        <taxon>Pseudomonadati</taxon>
        <taxon>Pseudomonadota</taxon>
        <taxon>Alphaproteobacteria</taxon>
        <taxon>Sphingomonadales</taxon>
        <taxon>Sphingomonadaceae</taxon>
        <taxon>Sphingomonas</taxon>
    </lineage>
</organism>
<keyword evidence="4" id="KW-1185">Reference proteome</keyword>
<reference evidence="2 3" key="3">
    <citation type="submission" date="2020-08" db="EMBL/GenBank/DDBJ databases">
        <authorList>
            <person name="Partida-Martinez L."/>
            <person name="Huntemann M."/>
            <person name="Clum A."/>
            <person name="Wang J."/>
            <person name="Palaniappan K."/>
            <person name="Ritter S."/>
            <person name="Chen I.-M."/>
            <person name="Stamatis D."/>
            <person name="Reddy T."/>
            <person name="O'Malley R."/>
            <person name="Daum C."/>
            <person name="Shapiro N."/>
            <person name="Ivanova N."/>
            <person name="Kyrpides N."/>
            <person name="Woyke T."/>
        </authorList>
    </citation>
    <scope>NUCLEOTIDE SEQUENCE [LARGE SCALE GENOMIC DNA]</scope>
    <source>
        <strain evidence="2 3">AS3.13</strain>
    </source>
</reference>
<protein>
    <submittedName>
        <fullName evidence="2">Uncharacterized protein</fullName>
    </submittedName>
</protein>
<dbReference type="RefSeq" id="WP_184033871.1">
    <property type="nucleotide sequence ID" value="NZ_BAABAR010000007.1"/>
</dbReference>
<dbReference type="EMBL" id="JACHBT010000018">
    <property type="protein sequence ID" value="MBB6506107.1"/>
    <property type="molecule type" value="Genomic_DNA"/>
</dbReference>
<accession>A0A7X0JG65</accession>
<gene>
    <name evidence="2" type="ORF">F4693_003104</name>
    <name evidence="1" type="ORF">FHS97_001001</name>
</gene>
<sequence>MAIRYARSLAHFEERCAVEEALALVEFLRAHPKGKISLATCTSMHAALLQVILAMRPPVTQLPADPLLAALIGAAATADLIPA</sequence>
<name>A0A7X0JG65_9SPHN</name>
<dbReference type="EMBL" id="JACIJN010000002">
    <property type="protein sequence ID" value="MBB5725093.1"/>
    <property type="molecule type" value="Genomic_DNA"/>
</dbReference>
<evidence type="ECO:0000313" key="1">
    <source>
        <dbReference type="EMBL" id="MBB5725093.1"/>
    </source>
</evidence>
<proteinExistence type="predicted"/>
<evidence type="ECO:0000313" key="3">
    <source>
        <dbReference type="Proteomes" id="UP000522313"/>
    </source>
</evidence>
<evidence type="ECO:0000313" key="2">
    <source>
        <dbReference type="EMBL" id="MBB6506107.1"/>
    </source>
</evidence>
<dbReference type="Proteomes" id="UP000560131">
    <property type="component" value="Unassembled WGS sequence"/>
</dbReference>
<reference evidence="1 4" key="1">
    <citation type="submission" date="2020-08" db="EMBL/GenBank/DDBJ databases">
        <title>Genomic Encyclopedia of Type Strains, Phase IV (KMG-IV): sequencing the most valuable type-strain genomes for metagenomic binning, comparative biology and taxonomic classification.</title>
        <authorList>
            <person name="Goeker M."/>
        </authorList>
    </citation>
    <scope>NUCLEOTIDE SEQUENCE [LARGE SCALE GENOMIC DNA]</scope>
    <source>
        <strain evidence="1 4">DSM 101535</strain>
    </source>
</reference>
<comment type="caution">
    <text evidence="2">The sequence shown here is derived from an EMBL/GenBank/DDBJ whole genome shotgun (WGS) entry which is preliminary data.</text>
</comment>
<reference evidence="2 3" key="2">
    <citation type="submission" date="2020-08" db="EMBL/GenBank/DDBJ databases">
        <title>The Agave Microbiome: Exploring the role of microbial communities in plant adaptations to desert environments.</title>
        <authorList>
            <person name="Partida-Martinez L.P."/>
        </authorList>
    </citation>
    <scope>NUCLEOTIDE SEQUENCE [LARGE SCALE GENOMIC DNA]</scope>
    <source>
        <strain evidence="2 3">AS3.13</strain>
    </source>
</reference>